<dbReference type="InterPro" id="IPR027417">
    <property type="entry name" value="P-loop_NTPase"/>
</dbReference>
<dbReference type="AlphaFoldDB" id="A0ABD2YN69"/>
<evidence type="ECO:0000256" key="6">
    <source>
        <dbReference type="ARBA" id="ARBA00022741"/>
    </source>
</evidence>
<dbReference type="GO" id="GO:0005524">
    <property type="term" value="F:ATP binding"/>
    <property type="evidence" value="ECO:0007669"/>
    <property type="project" value="UniProtKB-KW"/>
</dbReference>
<dbReference type="GO" id="GO:0005737">
    <property type="term" value="C:cytoplasm"/>
    <property type="evidence" value="ECO:0007669"/>
    <property type="project" value="UniProtKB-SubCell"/>
</dbReference>
<feature type="domain" description="NB-ARC" evidence="9">
    <location>
        <begin position="25"/>
        <end position="192"/>
    </location>
</feature>
<keyword evidence="7" id="KW-0611">Plant defense</keyword>
<evidence type="ECO:0000256" key="3">
    <source>
        <dbReference type="ARBA" id="ARBA00022490"/>
    </source>
</evidence>
<sequence length="392" mass="44813">MTSQDGSDTQEAISETLVDLHDEEQAIVDQLTRGSSQRHIISIVGMPGIGKTTLARTAYNNQNVMLHFHRRAWCYVSQVYEKRELLLGILRDIHGLTDQICQMSEEDLESKLRQCLLKNKYLIVIDDIWDAGAWNDLKSSFPEDINGSRILITSRLRDVALEIEPNGDPHSLRPFSDDESWKLLEGKVFQGEGCPQELLLAGKEIAQKCRGLPLAVVAISGLLRRTEKSKELWEQIAESLSSEIMKDPEAQCLEILELSYKHLPEHLKSCFLYLGVFLEDRDIPVSKLIRLWLAEGFIEKTESKRLEDIAEAYLEDLIHRSLVIISKSRSNAKVKACRLHDLILDFCRSKAEDENFLQLVTRCDKPYSSFPGSDYGFEFDFYHHLDPVAYKA</sequence>
<feature type="domain" description="Disease resistance protein winged helix" evidence="10">
    <location>
        <begin position="276"/>
        <end position="346"/>
    </location>
</feature>
<keyword evidence="8" id="KW-0067">ATP-binding</keyword>
<dbReference type="InterPro" id="IPR058922">
    <property type="entry name" value="WHD_DRP"/>
</dbReference>
<evidence type="ECO:0000259" key="10">
    <source>
        <dbReference type="Pfam" id="PF23559"/>
    </source>
</evidence>
<evidence type="ECO:0000313" key="12">
    <source>
        <dbReference type="Proteomes" id="UP001630127"/>
    </source>
</evidence>
<keyword evidence="5" id="KW-0677">Repeat</keyword>
<comment type="subcellular location">
    <subcellularLocation>
        <location evidence="1">Cytoplasm</location>
    </subcellularLocation>
</comment>
<dbReference type="SUPFAM" id="SSF52540">
    <property type="entry name" value="P-loop containing nucleoside triphosphate hydrolases"/>
    <property type="match status" value="1"/>
</dbReference>
<dbReference type="InterPro" id="IPR044974">
    <property type="entry name" value="Disease_R_plants"/>
</dbReference>
<dbReference type="EMBL" id="JBJUIK010000013">
    <property type="protein sequence ID" value="KAL3507302.1"/>
    <property type="molecule type" value="Genomic_DNA"/>
</dbReference>
<keyword evidence="6" id="KW-0547">Nucleotide-binding</keyword>
<organism evidence="11 12">
    <name type="scientific">Cinchona calisaya</name>
    <dbReference type="NCBI Taxonomy" id="153742"/>
    <lineage>
        <taxon>Eukaryota</taxon>
        <taxon>Viridiplantae</taxon>
        <taxon>Streptophyta</taxon>
        <taxon>Embryophyta</taxon>
        <taxon>Tracheophyta</taxon>
        <taxon>Spermatophyta</taxon>
        <taxon>Magnoliopsida</taxon>
        <taxon>eudicotyledons</taxon>
        <taxon>Gunneridae</taxon>
        <taxon>Pentapetalae</taxon>
        <taxon>asterids</taxon>
        <taxon>lamiids</taxon>
        <taxon>Gentianales</taxon>
        <taxon>Rubiaceae</taxon>
        <taxon>Cinchonoideae</taxon>
        <taxon>Cinchoneae</taxon>
        <taxon>Cinchona</taxon>
    </lineage>
</organism>
<comment type="caution">
    <text evidence="11">The sequence shown here is derived from an EMBL/GenBank/DDBJ whole genome shotgun (WGS) entry which is preliminary data.</text>
</comment>
<dbReference type="FunFam" id="3.40.50.300:FF:001091">
    <property type="entry name" value="Probable disease resistance protein At1g61300"/>
    <property type="match status" value="1"/>
</dbReference>
<dbReference type="InterPro" id="IPR042197">
    <property type="entry name" value="Apaf_helical"/>
</dbReference>
<dbReference type="Gene3D" id="3.40.50.300">
    <property type="entry name" value="P-loop containing nucleotide triphosphate hydrolases"/>
    <property type="match status" value="1"/>
</dbReference>
<evidence type="ECO:0000256" key="5">
    <source>
        <dbReference type="ARBA" id="ARBA00022737"/>
    </source>
</evidence>
<dbReference type="PANTHER" id="PTHR23155:SF1152">
    <property type="entry name" value="AAA+ ATPASE DOMAIN-CONTAINING PROTEIN"/>
    <property type="match status" value="1"/>
</dbReference>
<protein>
    <submittedName>
        <fullName evidence="11">Uncharacterized protein</fullName>
    </submittedName>
</protein>
<dbReference type="PRINTS" id="PR00364">
    <property type="entry name" value="DISEASERSIST"/>
</dbReference>
<dbReference type="PANTHER" id="PTHR23155">
    <property type="entry name" value="DISEASE RESISTANCE PROTEIN RP"/>
    <property type="match status" value="1"/>
</dbReference>
<keyword evidence="3" id="KW-0963">Cytoplasm</keyword>
<dbReference type="InterPro" id="IPR036388">
    <property type="entry name" value="WH-like_DNA-bd_sf"/>
</dbReference>
<dbReference type="GO" id="GO:0051607">
    <property type="term" value="P:defense response to virus"/>
    <property type="evidence" value="ECO:0007669"/>
    <property type="project" value="UniProtKB-ARBA"/>
</dbReference>
<evidence type="ECO:0000256" key="8">
    <source>
        <dbReference type="ARBA" id="ARBA00022840"/>
    </source>
</evidence>
<proteinExistence type="inferred from homology"/>
<dbReference type="Gene3D" id="1.10.8.430">
    <property type="entry name" value="Helical domain of apoptotic protease-activating factors"/>
    <property type="match status" value="1"/>
</dbReference>
<dbReference type="InterPro" id="IPR002182">
    <property type="entry name" value="NB-ARC"/>
</dbReference>
<dbReference type="Proteomes" id="UP001630127">
    <property type="component" value="Unassembled WGS sequence"/>
</dbReference>
<evidence type="ECO:0000259" key="9">
    <source>
        <dbReference type="Pfam" id="PF00931"/>
    </source>
</evidence>
<evidence type="ECO:0000256" key="2">
    <source>
        <dbReference type="ARBA" id="ARBA00008894"/>
    </source>
</evidence>
<dbReference type="FunFam" id="1.10.10.10:FF:000322">
    <property type="entry name" value="Probable disease resistance protein At1g63360"/>
    <property type="match status" value="1"/>
</dbReference>
<evidence type="ECO:0000256" key="4">
    <source>
        <dbReference type="ARBA" id="ARBA00022614"/>
    </source>
</evidence>
<dbReference type="Pfam" id="PF23559">
    <property type="entry name" value="WHD_DRP"/>
    <property type="match status" value="1"/>
</dbReference>
<keyword evidence="12" id="KW-1185">Reference proteome</keyword>
<keyword evidence="4" id="KW-0433">Leucine-rich repeat</keyword>
<accession>A0ABD2YN69</accession>
<name>A0ABD2YN69_9GENT</name>
<evidence type="ECO:0000313" key="11">
    <source>
        <dbReference type="EMBL" id="KAL3507302.1"/>
    </source>
</evidence>
<dbReference type="Gene3D" id="1.10.10.10">
    <property type="entry name" value="Winged helix-like DNA-binding domain superfamily/Winged helix DNA-binding domain"/>
    <property type="match status" value="1"/>
</dbReference>
<comment type="similarity">
    <text evidence="2">Belongs to the disease resistance NB-LRR family.</text>
</comment>
<reference evidence="11 12" key="1">
    <citation type="submission" date="2024-11" db="EMBL/GenBank/DDBJ databases">
        <title>A near-complete genome assembly of Cinchona calisaya.</title>
        <authorList>
            <person name="Lian D.C."/>
            <person name="Zhao X.W."/>
            <person name="Wei L."/>
        </authorList>
    </citation>
    <scope>NUCLEOTIDE SEQUENCE [LARGE SCALE GENOMIC DNA]</scope>
    <source>
        <tissue evidence="11">Nenye</tissue>
    </source>
</reference>
<evidence type="ECO:0000256" key="1">
    <source>
        <dbReference type="ARBA" id="ARBA00004496"/>
    </source>
</evidence>
<dbReference type="Pfam" id="PF00931">
    <property type="entry name" value="NB-ARC"/>
    <property type="match status" value="1"/>
</dbReference>
<evidence type="ECO:0000256" key="7">
    <source>
        <dbReference type="ARBA" id="ARBA00022821"/>
    </source>
</evidence>
<gene>
    <name evidence="11" type="ORF">ACH5RR_032684</name>
</gene>